<dbReference type="Pfam" id="PF00665">
    <property type="entry name" value="rve"/>
    <property type="match status" value="1"/>
</dbReference>
<dbReference type="GO" id="GO:0003676">
    <property type="term" value="F:nucleic acid binding"/>
    <property type="evidence" value="ECO:0007669"/>
    <property type="project" value="InterPro"/>
</dbReference>
<dbReference type="STRING" id="465820.NS263_11000"/>
<evidence type="ECO:0000256" key="1">
    <source>
        <dbReference type="ARBA" id="ARBA00002286"/>
    </source>
</evidence>
<evidence type="ECO:0000259" key="2">
    <source>
        <dbReference type="PROSITE" id="PS50994"/>
    </source>
</evidence>
<dbReference type="Proteomes" id="UP000072763">
    <property type="component" value="Unassembled WGS sequence"/>
</dbReference>
<feature type="domain" description="Integrase catalytic" evidence="2">
    <location>
        <begin position="121"/>
        <end position="286"/>
    </location>
</feature>
<accession>A0A147DQX6</accession>
<dbReference type="PROSITE" id="PS50994">
    <property type="entry name" value="INTEGRASE"/>
    <property type="match status" value="1"/>
</dbReference>
<dbReference type="PANTHER" id="PTHR46889">
    <property type="entry name" value="TRANSPOSASE INSF FOR INSERTION SEQUENCE IS3B-RELATED"/>
    <property type="match status" value="1"/>
</dbReference>
<dbReference type="InterPro" id="IPR036397">
    <property type="entry name" value="RNaseH_sf"/>
</dbReference>
<sequence length="304" mass="34305">MTQFIDAHKHEFGVEPICRTLQVAPSSYYAARSRPPSARSRSDVVRSAEILRVHRSNYGVYGARKVHAQLRREGRQIARCTVERLMRAAGLHGVSKRKGPRTTIPAPIGDRPADLVQRAFTATAPDQLWVADITYIRTFSGWVYAALVTDVFSRQIVGWQLSRNMRTDLVLDALEMGLWTWQRDGRDLSQLVHHSDRGVQYRAIRYTDRLAEAGAVASVGSKGDSYDNALAEAVNSIFKAELIRNKGPWRGIEDLEIATVEYIDWFNHRLHGELGMIPPVEYETDHYRHHPAPTTVGTALPSLH</sequence>
<gene>
    <name evidence="3" type="ORF">NS359_08000</name>
</gene>
<dbReference type="PANTHER" id="PTHR46889:SF5">
    <property type="entry name" value="INTEGRASE PROTEIN"/>
    <property type="match status" value="1"/>
</dbReference>
<dbReference type="GO" id="GO:0015074">
    <property type="term" value="P:DNA integration"/>
    <property type="evidence" value="ECO:0007669"/>
    <property type="project" value="InterPro"/>
</dbReference>
<dbReference type="InterPro" id="IPR025948">
    <property type="entry name" value="HTH-like_dom"/>
</dbReference>
<name>A0A147DQX6_9MICO</name>
<organism evidence="3 4">
    <name type="scientific">Curtobacterium oceanosedimentum</name>
    <dbReference type="NCBI Taxonomy" id="465820"/>
    <lineage>
        <taxon>Bacteria</taxon>
        <taxon>Bacillati</taxon>
        <taxon>Actinomycetota</taxon>
        <taxon>Actinomycetes</taxon>
        <taxon>Micrococcales</taxon>
        <taxon>Microbacteriaceae</taxon>
        <taxon>Curtobacterium</taxon>
    </lineage>
</organism>
<dbReference type="PATRIC" id="fig|465820.4.peg.1690"/>
<proteinExistence type="predicted"/>
<evidence type="ECO:0000313" key="3">
    <source>
        <dbReference type="EMBL" id="KTR52024.1"/>
    </source>
</evidence>
<protein>
    <recommendedName>
        <fullName evidence="2">Integrase catalytic domain-containing protein</fullName>
    </recommendedName>
</protein>
<dbReference type="InterPro" id="IPR048020">
    <property type="entry name" value="Transpos_IS3"/>
</dbReference>
<dbReference type="Gene3D" id="3.30.420.10">
    <property type="entry name" value="Ribonuclease H-like superfamily/Ribonuclease H"/>
    <property type="match status" value="1"/>
</dbReference>
<dbReference type="EMBL" id="LDRC01000039">
    <property type="protein sequence ID" value="KTR52024.1"/>
    <property type="molecule type" value="Genomic_DNA"/>
</dbReference>
<dbReference type="Pfam" id="PF13276">
    <property type="entry name" value="HTH_21"/>
    <property type="match status" value="1"/>
</dbReference>
<dbReference type="InterPro" id="IPR050900">
    <property type="entry name" value="Transposase_IS3/IS150/IS904"/>
</dbReference>
<dbReference type="AlphaFoldDB" id="A0A147DQX6"/>
<dbReference type="InterPro" id="IPR001584">
    <property type="entry name" value="Integrase_cat-core"/>
</dbReference>
<dbReference type="SUPFAM" id="SSF53098">
    <property type="entry name" value="Ribonuclease H-like"/>
    <property type="match status" value="1"/>
</dbReference>
<reference evidence="3 4" key="1">
    <citation type="journal article" date="2016" name="Front. Microbiol.">
        <title>Genomic Resource of Rice Seed Associated Bacteria.</title>
        <authorList>
            <person name="Midha S."/>
            <person name="Bansal K."/>
            <person name="Sharma S."/>
            <person name="Kumar N."/>
            <person name="Patil P.P."/>
            <person name="Chaudhry V."/>
            <person name="Patil P.B."/>
        </authorList>
    </citation>
    <scope>NUCLEOTIDE SEQUENCE [LARGE SCALE GENOMIC DNA]</scope>
    <source>
        <strain evidence="3 4">NS359</strain>
    </source>
</reference>
<dbReference type="Pfam" id="PF13333">
    <property type="entry name" value="rve_2"/>
    <property type="match status" value="1"/>
</dbReference>
<dbReference type="NCBIfam" id="NF033516">
    <property type="entry name" value="transpos_IS3"/>
    <property type="match status" value="1"/>
</dbReference>
<comment type="caution">
    <text evidence="3">The sequence shown here is derived from an EMBL/GenBank/DDBJ whole genome shotgun (WGS) entry which is preliminary data.</text>
</comment>
<comment type="function">
    <text evidence="1">Involved in the transposition of the insertion sequence.</text>
</comment>
<evidence type="ECO:0000313" key="4">
    <source>
        <dbReference type="Proteomes" id="UP000072763"/>
    </source>
</evidence>
<dbReference type="InterPro" id="IPR012337">
    <property type="entry name" value="RNaseH-like_sf"/>
</dbReference>